<accession>A0A9R1TSL6</accession>
<dbReference type="Pfam" id="PF05934">
    <property type="entry name" value="MCLC"/>
    <property type="match status" value="1"/>
</dbReference>
<name>A0A0C9QQ95_9HYME</name>
<proteinExistence type="inferred from homology"/>
<feature type="transmembrane region" description="Helical" evidence="8">
    <location>
        <begin position="208"/>
        <end position="228"/>
    </location>
</feature>
<evidence type="ECO:0000256" key="9">
    <source>
        <dbReference type="SAM" id="SignalP"/>
    </source>
</evidence>
<evidence type="ECO:0000313" key="10">
    <source>
        <dbReference type="EMBL" id="JAG72569.1"/>
    </source>
</evidence>
<dbReference type="GO" id="GO:0016020">
    <property type="term" value="C:membrane"/>
    <property type="evidence" value="ECO:0007669"/>
    <property type="project" value="UniProtKB-SubCell"/>
</dbReference>
<accession>A0A0C9QQ95</accession>
<reference evidence="10" key="1">
    <citation type="submission" date="2015-01" db="EMBL/GenBank/DDBJ databases">
        <title>Transcriptome Assembly of Fopius arisanus.</title>
        <authorList>
            <person name="Geib S."/>
        </authorList>
    </citation>
    <scope>NUCLEOTIDE SEQUENCE</scope>
</reference>
<keyword evidence="11" id="KW-1185">Reference proteome</keyword>
<feature type="transmembrane region" description="Helical" evidence="8">
    <location>
        <begin position="328"/>
        <end position="350"/>
    </location>
</feature>
<dbReference type="AlphaFoldDB" id="A0A0C9QQ95"/>
<dbReference type="PANTHER" id="PTHR34093">
    <property type="entry name" value="CHLORIDE CHANNEL CLIC-LIKE PROTEIN 1"/>
    <property type="match status" value="1"/>
</dbReference>
<feature type="chain" id="PRO_5044541509" description="Chloride channel CLIC-like protein 1" evidence="9">
    <location>
        <begin position="22"/>
        <end position="480"/>
    </location>
</feature>
<dbReference type="EMBL" id="GBYB01002802">
    <property type="protein sequence ID" value="JAG72569.1"/>
    <property type="molecule type" value="Transcribed_RNA"/>
</dbReference>
<evidence type="ECO:0000256" key="1">
    <source>
        <dbReference type="ARBA" id="ARBA00004141"/>
    </source>
</evidence>
<comment type="subcellular location">
    <subcellularLocation>
        <location evidence="1">Membrane</location>
        <topology evidence="1">Multi-pass membrane protein</topology>
    </subcellularLocation>
</comment>
<feature type="signal peptide" evidence="9">
    <location>
        <begin position="1"/>
        <end position="21"/>
    </location>
</feature>
<dbReference type="GeneID" id="105263224"/>
<evidence type="ECO:0000256" key="3">
    <source>
        <dbReference type="ARBA" id="ARBA00015571"/>
    </source>
</evidence>
<dbReference type="PANTHER" id="PTHR34093:SF1">
    <property type="entry name" value="CHLORIDE CHANNEL CLIC-LIKE PROTEIN 1"/>
    <property type="match status" value="1"/>
</dbReference>
<dbReference type="OrthoDB" id="5837849at2759"/>
<gene>
    <name evidence="10" type="primary">CLCC1_0</name>
    <name evidence="12" type="synonym">LOC105263224</name>
    <name evidence="10" type="ORF">g.17210</name>
</gene>
<keyword evidence="4 8" id="KW-0812">Transmembrane</keyword>
<reference evidence="12" key="2">
    <citation type="submission" date="2025-04" db="UniProtKB">
        <authorList>
            <consortium name="RefSeq"/>
        </authorList>
    </citation>
    <scope>IDENTIFICATION</scope>
    <source>
        <strain evidence="12">USDA-PBARC FA_bdor</strain>
        <tissue evidence="12">Whole organism</tissue>
    </source>
</reference>
<evidence type="ECO:0000313" key="12">
    <source>
        <dbReference type="RefSeq" id="XP_011297581.1"/>
    </source>
</evidence>
<keyword evidence="6 8" id="KW-0472">Membrane</keyword>
<dbReference type="PROSITE" id="PS51257">
    <property type="entry name" value="PROKAR_LIPOPROTEIN"/>
    <property type="match status" value="1"/>
</dbReference>
<sequence length="480" mass="54337">MFTNKRICFLLWMLTSGCAQGYSDNALESSDANRGQDYVDPHSFYYNRHDQKEVEKSIGPVKSPSQSSNCKEIFNNCLNGKFKDVPDELFSRRLINKLLSIATFEEDDDLLVGSIVIELTSAELKRLKNFGLGKATMREVDAMISNVFRAPKASVFMDIYSILQGFSLKSHGVYSSYISPHKELILTFAAVVQLTWLLARTRWTYFKIFFLFLIVVFIASFIITYFQLLKEAEIKLTAKQFRFNEMPVDCQPHKMLWYQKLFSFFSSDDHCIQYYEAVMEDHRFQVTPVQVLSRVIGTFILEPAQLIGRALADFVHHSTYHMASPVQWLLQPFLLVAIIAAVIIGIVFVMSTCFKSLALSPFSFLRNSGTGHYHQDPRNITSKGMREPIEVILNLKVSTDTPGPLAVTQSADQELLAGEKSEKLEYSAGGDADHLNSALANAKSEGDCSIMNYKSREQVGEINHAGGDADSKNIRQRQRN</sequence>
<comment type="similarity">
    <text evidence="2">Belongs to the chloride channel MCLC family.</text>
</comment>
<evidence type="ECO:0000256" key="5">
    <source>
        <dbReference type="ARBA" id="ARBA00022989"/>
    </source>
</evidence>
<protein>
    <recommendedName>
        <fullName evidence="3">Chloride channel CLIC-like protein 1</fullName>
    </recommendedName>
</protein>
<dbReference type="KEGG" id="fas:105263224"/>
<dbReference type="GO" id="GO:0005254">
    <property type="term" value="F:chloride channel activity"/>
    <property type="evidence" value="ECO:0007669"/>
    <property type="project" value="TreeGrafter"/>
</dbReference>
<keyword evidence="5 8" id="KW-1133">Transmembrane helix</keyword>
<dbReference type="InterPro" id="IPR009231">
    <property type="entry name" value="Chloride_chnl_CLIC-like"/>
</dbReference>
<evidence type="ECO:0000256" key="8">
    <source>
        <dbReference type="SAM" id="Phobius"/>
    </source>
</evidence>
<feature type="region of interest" description="Disordered" evidence="7">
    <location>
        <begin position="459"/>
        <end position="480"/>
    </location>
</feature>
<dbReference type="Proteomes" id="UP000694866">
    <property type="component" value="Unplaced"/>
</dbReference>
<evidence type="ECO:0000256" key="2">
    <source>
        <dbReference type="ARBA" id="ARBA00005944"/>
    </source>
</evidence>
<evidence type="ECO:0000256" key="4">
    <source>
        <dbReference type="ARBA" id="ARBA00022692"/>
    </source>
</evidence>
<evidence type="ECO:0000256" key="6">
    <source>
        <dbReference type="ARBA" id="ARBA00023136"/>
    </source>
</evidence>
<organism evidence="10">
    <name type="scientific">Fopius arisanus</name>
    <dbReference type="NCBI Taxonomy" id="64838"/>
    <lineage>
        <taxon>Eukaryota</taxon>
        <taxon>Metazoa</taxon>
        <taxon>Ecdysozoa</taxon>
        <taxon>Arthropoda</taxon>
        <taxon>Hexapoda</taxon>
        <taxon>Insecta</taxon>
        <taxon>Pterygota</taxon>
        <taxon>Neoptera</taxon>
        <taxon>Endopterygota</taxon>
        <taxon>Hymenoptera</taxon>
        <taxon>Apocrita</taxon>
        <taxon>Ichneumonoidea</taxon>
        <taxon>Braconidae</taxon>
        <taxon>Opiinae</taxon>
        <taxon>Fopius</taxon>
    </lineage>
</organism>
<keyword evidence="9" id="KW-0732">Signal</keyword>
<dbReference type="GO" id="GO:0005783">
    <property type="term" value="C:endoplasmic reticulum"/>
    <property type="evidence" value="ECO:0007669"/>
    <property type="project" value="TreeGrafter"/>
</dbReference>
<evidence type="ECO:0000256" key="7">
    <source>
        <dbReference type="SAM" id="MobiDB-lite"/>
    </source>
</evidence>
<evidence type="ECO:0000313" key="11">
    <source>
        <dbReference type="Proteomes" id="UP000694866"/>
    </source>
</evidence>
<dbReference type="RefSeq" id="XP_011297581.1">
    <property type="nucleotide sequence ID" value="XM_011299279.1"/>
</dbReference>